<accession>K0YLS7</accession>
<dbReference type="SUPFAM" id="SSF54862">
    <property type="entry name" value="4Fe-4S ferredoxins"/>
    <property type="match status" value="1"/>
</dbReference>
<dbReference type="Gene3D" id="3.30.70.20">
    <property type="match status" value="1"/>
</dbReference>
<comment type="cofactor">
    <cofactor evidence="1">
        <name>[4Fe-4S] cluster</name>
        <dbReference type="ChEBI" id="CHEBI:49883"/>
    </cofactor>
</comment>
<dbReference type="HOGENOM" id="CLU_077329_0_1_11"/>
<keyword evidence="7" id="KW-1133">Transmembrane helix</keyword>
<feature type="region of interest" description="Disordered" evidence="6">
    <location>
        <begin position="1"/>
        <end position="30"/>
    </location>
</feature>
<evidence type="ECO:0000256" key="6">
    <source>
        <dbReference type="SAM" id="MobiDB-lite"/>
    </source>
</evidence>
<evidence type="ECO:0000256" key="1">
    <source>
        <dbReference type="ARBA" id="ARBA00001966"/>
    </source>
</evidence>
<evidence type="ECO:0000256" key="7">
    <source>
        <dbReference type="SAM" id="Phobius"/>
    </source>
</evidence>
<dbReference type="eggNOG" id="COG0437">
    <property type="taxonomic scope" value="Bacteria"/>
</dbReference>
<evidence type="ECO:0000256" key="4">
    <source>
        <dbReference type="ARBA" id="ARBA00023004"/>
    </source>
</evidence>
<protein>
    <submittedName>
        <fullName evidence="9">Ferredoxin-type protein NapF</fullName>
    </submittedName>
</protein>
<keyword evidence="2" id="KW-0004">4Fe-4S</keyword>
<dbReference type="InterPro" id="IPR017900">
    <property type="entry name" value="4Fe4S_Fe_S_CS"/>
</dbReference>
<dbReference type="InterPro" id="IPR050157">
    <property type="entry name" value="PSI_iron-sulfur_center"/>
</dbReference>
<evidence type="ECO:0000313" key="9">
    <source>
        <dbReference type="EMBL" id="EJZ84446.1"/>
    </source>
</evidence>
<organism evidence="9 10">
    <name type="scientific">Slackia piriformis YIT 12062</name>
    <dbReference type="NCBI Taxonomy" id="742818"/>
    <lineage>
        <taxon>Bacteria</taxon>
        <taxon>Bacillati</taxon>
        <taxon>Actinomycetota</taxon>
        <taxon>Coriobacteriia</taxon>
        <taxon>Eggerthellales</taxon>
        <taxon>Eggerthellaceae</taxon>
        <taxon>Slackia</taxon>
    </lineage>
</organism>
<reference evidence="9 10" key="1">
    <citation type="submission" date="2012-08" db="EMBL/GenBank/DDBJ databases">
        <title>The Genome Sequence of Slackia piriformis YIT 12062.</title>
        <authorList>
            <consortium name="The Broad Institute Genome Sequencing Platform"/>
            <person name="Earl A."/>
            <person name="Ward D."/>
            <person name="Feldgarden M."/>
            <person name="Gevers D."/>
            <person name="Morotomi M."/>
            <person name="Walker B."/>
            <person name="Young S.K."/>
            <person name="Zeng Q."/>
            <person name="Gargeya S."/>
            <person name="Fitzgerald M."/>
            <person name="Haas B."/>
            <person name="Abouelleil A."/>
            <person name="Alvarado L."/>
            <person name="Arachchi H.M."/>
            <person name="Berlin A.M."/>
            <person name="Chapman S.B."/>
            <person name="Goldberg J."/>
            <person name="Griggs A."/>
            <person name="Gujja S."/>
            <person name="Hansen M."/>
            <person name="Howarth C."/>
            <person name="Imamovic A."/>
            <person name="Larimer J."/>
            <person name="McCowen C."/>
            <person name="Montmayeur A."/>
            <person name="Murphy C."/>
            <person name="Neiman D."/>
            <person name="Pearson M."/>
            <person name="Priest M."/>
            <person name="Roberts A."/>
            <person name="Saif S."/>
            <person name="Shea T."/>
            <person name="Sisk P."/>
            <person name="Sykes S."/>
            <person name="Wortman J."/>
            <person name="Nusbaum C."/>
            <person name="Birren B."/>
        </authorList>
    </citation>
    <scope>NUCLEOTIDE SEQUENCE [LARGE SCALE GENOMIC DNA]</scope>
    <source>
        <strain evidence="9 10">YIT 12062</strain>
    </source>
</reference>
<dbReference type="GO" id="GO:0051539">
    <property type="term" value="F:4 iron, 4 sulfur cluster binding"/>
    <property type="evidence" value="ECO:0007669"/>
    <property type="project" value="UniProtKB-KW"/>
</dbReference>
<dbReference type="EMBL" id="ADMD01000001">
    <property type="protein sequence ID" value="EJZ84446.1"/>
    <property type="molecule type" value="Genomic_DNA"/>
</dbReference>
<dbReference type="CDD" id="cd16373">
    <property type="entry name" value="DMSOR_beta_like"/>
    <property type="match status" value="1"/>
</dbReference>
<dbReference type="AlphaFoldDB" id="K0YLS7"/>
<dbReference type="RefSeq" id="WP_009138288.1">
    <property type="nucleotide sequence ID" value="NZ_JH815198.1"/>
</dbReference>
<feature type="domain" description="4Fe-4S ferredoxin-type" evidence="8">
    <location>
        <begin position="107"/>
        <end position="141"/>
    </location>
</feature>
<dbReference type="Pfam" id="PF12838">
    <property type="entry name" value="Fer4_7"/>
    <property type="match status" value="2"/>
</dbReference>
<keyword evidence="5" id="KW-0411">Iron-sulfur</keyword>
<dbReference type="PANTHER" id="PTHR24960">
    <property type="entry name" value="PHOTOSYSTEM I IRON-SULFUR CENTER-RELATED"/>
    <property type="match status" value="1"/>
</dbReference>
<sequence>MNDESVKATESQTSPEAVSEKPESAEGRAHAPSRRMFVAGALSVASLFALGGAGKAIAGQQVLMRPPGAQDEARLWGACIKCDRCRSVCPEGVIDVAHLEDGLVNARTPVMDFKKGYCTFCDGACKCAEVCPTEAIRFGFDPARNKIGMAVVDSEECLLYRSGSGRCSKECIDACTYEALSVDDSGYLRVDVDACNGCGACEHACPSSSYGSYTGSSRRGINIEAWGGDAS</sequence>
<feature type="domain" description="4Fe-4S ferredoxin-type" evidence="8">
    <location>
        <begin position="70"/>
        <end position="99"/>
    </location>
</feature>
<proteinExistence type="predicted"/>
<keyword evidence="4" id="KW-0408">Iron</keyword>
<evidence type="ECO:0000256" key="2">
    <source>
        <dbReference type="ARBA" id="ARBA00022485"/>
    </source>
</evidence>
<dbReference type="PATRIC" id="fig|742818.3.peg.50"/>
<keyword evidence="3" id="KW-0479">Metal-binding</keyword>
<dbReference type="PANTHER" id="PTHR24960:SF79">
    <property type="entry name" value="PHOTOSYSTEM I IRON-SULFUR CENTER"/>
    <property type="match status" value="1"/>
</dbReference>
<dbReference type="InterPro" id="IPR017896">
    <property type="entry name" value="4Fe4S_Fe-S-bd"/>
</dbReference>
<feature type="domain" description="4Fe-4S ferredoxin-type" evidence="8">
    <location>
        <begin position="186"/>
        <end position="216"/>
    </location>
</feature>
<keyword evidence="7" id="KW-0812">Transmembrane</keyword>
<gene>
    <name evidence="9" type="ORF">HMPREF9451_00047</name>
</gene>
<evidence type="ECO:0000259" key="8">
    <source>
        <dbReference type="PROSITE" id="PS51379"/>
    </source>
</evidence>
<dbReference type="OrthoDB" id="3172733at2"/>
<evidence type="ECO:0000256" key="3">
    <source>
        <dbReference type="ARBA" id="ARBA00022723"/>
    </source>
</evidence>
<comment type="caution">
    <text evidence="9">The sequence shown here is derived from an EMBL/GenBank/DDBJ whole genome shotgun (WGS) entry which is preliminary data.</text>
</comment>
<dbReference type="Gene3D" id="3.30.70.3270">
    <property type="match status" value="1"/>
</dbReference>
<feature type="compositionally biased region" description="Basic and acidic residues" evidence="6">
    <location>
        <begin position="18"/>
        <end position="29"/>
    </location>
</feature>
<dbReference type="InParanoid" id="K0YLS7"/>
<dbReference type="PROSITE" id="PS00198">
    <property type="entry name" value="4FE4S_FER_1"/>
    <property type="match status" value="1"/>
</dbReference>
<name>K0YLS7_9ACTN</name>
<dbReference type="PROSITE" id="PS51379">
    <property type="entry name" value="4FE4S_FER_2"/>
    <property type="match status" value="3"/>
</dbReference>
<evidence type="ECO:0000313" key="10">
    <source>
        <dbReference type="Proteomes" id="UP000006069"/>
    </source>
</evidence>
<keyword evidence="7" id="KW-0472">Membrane</keyword>
<dbReference type="Proteomes" id="UP000006069">
    <property type="component" value="Unassembled WGS sequence"/>
</dbReference>
<keyword evidence="10" id="KW-1185">Reference proteome</keyword>
<evidence type="ECO:0000256" key="5">
    <source>
        <dbReference type="ARBA" id="ARBA00023014"/>
    </source>
</evidence>
<dbReference type="GO" id="GO:0046872">
    <property type="term" value="F:metal ion binding"/>
    <property type="evidence" value="ECO:0007669"/>
    <property type="project" value="UniProtKB-KW"/>
</dbReference>
<feature type="transmembrane region" description="Helical" evidence="7">
    <location>
        <begin position="36"/>
        <end position="58"/>
    </location>
</feature>